<dbReference type="AlphaFoldDB" id="A0A0F7G173"/>
<dbReference type="KEGG" id="sxi:SXIM_54640"/>
<keyword evidence="2" id="KW-0378">Hydrolase</keyword>
<evidence type="ECO:0000313" key="2">
    <source>
        <dbReference type="EMBL" id="AKG46848.1"/>
    </source>
</evidence>
<dbReference type="EMBL" id="CP009922">
    <property type="protein sequence ID" value="AKG46848.1"/>
    <property type="molecule type" value="Genomic_DNA"/>
</dbReference>
<dbReference type="RefSeq" id="WP_030739299.1">
    <property type="nucleotide sequence ID" value="NZ_CP009922.3"/>
</dbReference>
<keyword evidence="3" id="KW-1185">Reference proteome</keyword>
<dbReference type="PANTHER" id="PTHR43265:SF1">
    <property type="entry name" value="ESTERASE ESTD"/>
    <property type="match status" value="1"/>
</dbReference>
<dbReference type="SUPFAM" id="SSF53474">
    <property type="entry name" value="alpha/beta-Hydrolases"/>
    <property type="match status" value="1"/>
</dbReference>
<name>A0A0F7G173_9ACTN</name>
<dbReference type="Proteomes" id="UP000034034">
    <property type="component" value="Chromosome"/>
</dbReference>
<accession>A0A0F7G173</accession>
<reference evidence="2" key="1">
    <citation type="submission" date="2019-08" db="EMBL/GenBank/DDBJ databases">
        <title>Complete genome sequence of a mangrove-derived Streptomyces xiamenensis.</title>
        <authorList>
            <person name="Xu J."/>
        </authorList>
    </citation>
    <scope>NUCLEOTIDE SEQUENCE</scope>
    <source>
        <strain evidence="2">318</strain>
    </source>
</reference>
<protein>
    <submittedName>
        <fullName evidence="2">Alpha/beta hydrolase fold protein</fullName>
    </submittedName>
</protein>
<dbReference type="InterPro" id="IPR029058">
    <property type="entry name" value="AB_hydrolase_fold"/>
</dbReference>
<evidence type="ECO:0000259" key="1">
    <source>
        <dbReference type="Pfam" id="PF12146"/>
    </source>
</evidence>
<dbReference type="PATRIC" id="fig|408015.6.peg.5533"/>
<dbReference type="GO" id="GO:0052689">
    <property type="term" value="F:carboxylic ester hydrolase activity"/>
    <property type="evidence" value="ECO:0007669"/>
    <property type="project" value="TreeGrafter"/>
</dbReference>
<sequence>MELTITSQGVGLPATLTLPKGPVRGGVVPLHGSHAGSRDFLLYEHLAQVLPARGIAVLRYDRRPSRSGRSVPFAEQAADALAAMAVLRRHIPEMPVGLWGYSQGGWVAPLAAANRPDEVAFLTLVSPVGVTPGAQMRYGLAQQLRENGFADRLGELSRFQDALEAYVRGTSDADTLRQEFAAAGRQPWWPLLGYDAGAADLFSVPPRELWVDMDADLSDAYEAVRCPVLTLYGETDQWLSIEDSTRLWREAAGRAGRPAPDVVRLAGCDHSPTIAAEGAEGGTVRISPGYEQALLEWLDGVLRG</sequence>
<proteinExistence type="predicted"/>
<dbReference type="PANTHER" id="PTHR43265">
    <property type="entry name" value="ESTERASE ESTD"/>
    <property type="match status" value="1"/>
</dbReference>
<organism evidence="2 3">
    <name type="scientific">Streptomyces xiamenensis</name>
    <dbReference type="NCBI Taxonomy" id="408015"/>
    <lineage>
        <taxon>Bacteria</taxon>
        <taxon>Bacillati</taxon>
        <taxon>Actinomycetota</taxon>
        <taxon>Actinomycetes</taxon>
        <taxon>Kitasatosporales</taxon>
        <taxon>Streptomycetaceae</taxon>
        <taxon>Streptomyces</taxon>
    </lineage>
</organism>
<gene>
    <name evidence="2" type="ORF">SXIM_54640</name>
</gene>
<dbReference type="InterPro" id="IPR022742">
    <property type="entry name" value="Hydrolase_4"/>
</dbReference>
<dbReference type="Pfam" id="PF12146">
    <property type="entry name" value="Hydrolase_4"/>
    <property type="match status" value="1"/>
</dbReference>
<dbReference type="HOGENOM" id="CLU_946445_0_0_11"/>
<dbReference type="InterPro" id="IPR053145">
    <property type="entry name" value="AB_hydrolase_Est10"/>
</dbReference>
<feature type="domain" description="Serine aminopeptidase S33" evidence="1">
    <location>
        <begin position="23"/>
        <end position="129"/>
    </location>
</feature>
<evidence type="ECO:0000313" key="3">
    <source>
        <dbReference type="Proteomes" id="UP000034034"/>
    </source>
</evidence>
<dbReference type="Gene3D" id="3.40.50.1820">
    <property type="entry name" value="alpha/beta hydrolase"/>
    <property type="match status" value="1"/>
</dbReference>